<sequence length="413" mass="45736">MKRPLPYVAALASWLCLSTIAHAADRSVFPFQDGDRIVLLGDDLIERNQKHGYLETLLTLLNPEKNLTVRNLGWSGDTVFGDARAGFGKRADGFKQLKEHVLGLKPTVILVGYGMSESFDGEPGLASFEMGLNALLDVLAETKAKVVLLSPISHEKLGLPLPDPTVHNQKLGLYRETIARVAGSRGYPYINLASIGSGFDPSRKPGEKDARPLTDDGIHLTEHGYGVADAKIASELLENLGKSWSVRVRTDGTAEAQNAKVSNVQVSPQRTRFEVLGTSLPLPAQLASAKENPRVLKFEGLAPGRYTLKIDGQTIASGAADQWKSWELNQGPEFDQVEKLRKVINEKNLLYFHRWRPQNETYLFGFRKHEQGNNAREIPLFDPLVEAKEKEVATLRVPVSHVYELVRESEVGR</sequence>
<accession>A0AAU7CPV2</accession>
<keyword evidence="1" id="KW-0732">Signal</keyword>
<dbReference type="EMBL" id="CP155447">
    <property type="protein sequence ID" value="XBH07478.1"/>
    <property type="molecule type" value="Genomic_DNA"/>
</dbReference>
<dbReference type="InterPro" id="IPR051532">
    <property type="entry name" value="Ester_Hydrolysis_Enzymes"/>
</dbReference>
<dbReference type="InterPro" id="IPR013830">
    <property type="entry name" value="SGNH_hydro"/>
</dbReference>
<dbReference type="PANTHER" id="PTHR30383">
    <property type="entry name" value="THIOESTERASE 1/PROTEASE 1/LYSOPHOSPHOLIPASE L1"/>
    <property type="match status" value="1"/>
</dbReference>
<dbReference type="CDD" id="cd01834">
    <property type="entry name" value="SGNH_hydrolase_like_2"/>
    <property type="match status" value="1"/>
</dbReference>
<protein>
    <submittedName>
        <fullName evidence="3">SGNH/GDSL hydrolase family protein</fullName>
        <ecNumber evidence="3">3.1.-.-</ecNumber>
    </submittedName>
</protein>
<feature type="signal peptide" evidence="1">
    <location>
        <begin position="1"/>
        <end position="23"/>
    </location>
</feature>
<dbReference type="AlphaFoldDB" id="A0AAU7CPV2"/>
<proteinExistence type="predicted"/>
<feature type="chain" id="PRO_5043783850" evidence="1">
    <location>
        <begin position="24"/>
        <end position="413"/>
    </location>
</feature>
<dbReference type="EC" id="3.1.-.-" evidence="3"/>
<dbReference type="SUPFAM" id="SSF52266">
    <property type="entry name" value="SGNH hydrolase"/>
    <property type="match status" value="1"/>
</dbReference>
<gene>
    <name evidence="3" type="ORF">V5E97_15995</name>
</gene>
<keyword evidence="3" id="KW-0378">Hydrolase</keyword>
<evidence type="ECO:0000313" key="3">
    <source>
        <dbReference type="EMBL" id="XBH07478.1"/>
    </source>
</evidence>
<dbReference type="GO" id="GO:0004622">
    <property type="term" value="F:phosphatidylcholine lysophospholipase activity"/>
    <property type="evidence" value="ECO:0007669"/>
    <property type="project" value="TreeGrafter"/>
</dbReference>
<reference evidence="3" key="1">
    <citation type="submission" date="2024-05" db="EMBL/GenBank/DDBJ databases">
        <title>Planctomycetes of the genus Singulisphaera possess chitinolytic capabilities.</title>
        <authorList>
            <person name="Ivanova A."/>
        </authorList>
    </citation>
    <scope>NUCLEOTIDE SEQUENCE</scope>
    <source>
        <strain evidence="3">Ch08T</strain>
    </source>
</reference>
<organism evidence="3">
    <name type="scientific">Singulisphaera sp. Ch08</name>
    <dbReference type="NCBI Taxonomy" id="3120278"/>
    <lineage>
        <taxon>Bacteria</taxon>
        <taxon>Pseudomonadati</taxon>
        <taxon>Planctomycetota</taxon>
        <taxon>Planctomycetia</taxon>
        <taxon>Isosphaerales</taxon>
        <taxon>Isosphaeraceae</taxon>
        <taxon>Singulisphaera</taxon>
    </lineage>
</organism>
<dbReference type="Gene3D" id="3.40.50.1110">
    <property type="entry name" value="SGNH hydrolase"/>
    <property type="match status" value="1"/>
</dbReference>
<dbReference type="RefSeq" id="WP_406700314.1">
    <property type="nucleotide sequence ID" value="NZ_CP155447.1"/>
</dbReference>
<dbReference type="InterPro" id="IPR036514">
    <property type="entry name" value="SGNH_hydro_sf"/>
</dbReference>
<feature type="domain" description="SGNH hydrolase-type esterase" evidence="2">
    <location>
        <begin position="40"/>
        <end position="225"/>
    </location>
</feature>
<evidence type="ECO:0000256" key="1">
    <source>
        <dbReference type="SAM" id="SignalP"/>
    </source>
</evidence>
<evidence type="ECO:0000259" key="2">
    <source>
        <dbReference type="Pfam" id="PF13472"/>
    </source>
</evidence>
<dbReference type="Pfam" id="PF13472">
    <property type="entry name" value="Lipase_GDSL_2"/>
    <property type="match status" value="1"/>
</dbReference>
<name>A0AAU7CPV2_9BACT</name>
<dbReference type="PANTHER" id="PTHR30383:SF5">
    <property type="entry name" value="SGNH HYDROLASE-TYPE ESTERASE DOMAIN-CONTAINING PROTEIN"/>
    <property type="match status" value="1"/>
</dbReference>